<dbReference type="CDD" id="cd04301">
    <property type="entry name" value="NAT_SF"/>
    <property type="match status" value="1"/>
</dbReference>
<evidence type="ECO:0000259" key="3">
    <source>
        <dbReference type="PROSITE" id="PS51186"/>
    </source>
</evidence>
<reference evidence="4 5" key="1">
    <citation type="submission" date="2016-08" db="EMBL/GenBank/DDBJ databases">
        <title>Novel Firmicutes and Novel Genomes.</title>
        <authorList>
            <person name="Poppleton D.I."/>
            <person name="Gribaldo S."/>
        </authorList>
    </citation>
    <scope>NUCLEOTIDE SEQUENCE [LARGE SCALE GENOMIC DNA]</scope>
    <source>
        <strain evidence="4 5">CTT3</strain>
    </source>
</reference>
<dbReference type="PROSITE" id="PS51186">
    <property type="entry name" value="GNAT"/>
    <property type="match status" value="1"/>
</dbReference>
<dbReference type="Gene3D" id="3.40.630.30">
    <property type="match status" value="1"/>
</dbReference>
<dbReference type="PANTHER" id="PTHR43072">
    <property type="entry name" value="N-ACETYLTRANSFERASE"/>
    <property type="match status" value="1"/>
</dbReference>
<feature type="domain" description="N-acetyltransferase" evidence="3">
    <location>
        <begin position="8"/>
        <end position="170"/>
    </location>
</feature>
<dbReference type="GO" id="GO:0016747">
    <property type="term" value="F:acyltransferase activity, transferring groups other than amino-acyl groups"/>
    <property type="evidence" value="ECO:0007669"/>
    <property type="project" value="InterPro"/>
</dbReference>
<dbReference type="SUPFAM" id="SSF55729">
    <property type="entry name" value="Acyl-CoA N-acyltransferases (Nat)"/>
    <property type="match status" value="1"/>
</dbReference>
<evidence type="ECO:0000256" key="1">
    <source>
        <dbReference type="ARBA" id="ARBA00022679"/>
    </source>
</evidence>
<dbReference type="InterPro" id="IPR016181">
    <property type="entry name" value="Acyl_CoA_acyltransferase"/>
</dbReference>
<gene>
    <name evidence="4" type="ORF">BET03_03445</name>
</gene>
<organism evidence="4 5">
    <name type="scientific">Thermohalobacter berrensis</name>
    <dbReference type="NCBI Taxonomy" id="99594"/>
    <lineage>
        <taxon>Bacteria</taxon>
        <taxon>Bacillati</taxon>
        <taxon>Bacillota</taxon>
        <taxon>Tissierellia</taxon>
        <taxon>Tissierellales</taxon>
        <taxon>Thermohalobacteraceae</taxon>
        <taxon>Thermohalobacter</taxon>
    </lineage>
</organism>
<sequence length="171" mass="19954">MSNKMEKYRTRIANLDDISSITKIYNEGIEDRMATLETRPRTKEEMEEWFVKRNEKYKVIVIENTEGKILGWASLNQYNSRCCYKGIADISIYIKGSMRGKGIGKKLMRYLIKTAKNESFYKLVLKMISHNKAAKGLYLSMGFREVGIYKRHGMLDGNWVDITIMEKLLTD</sequence>
<accession>A0A419T144</accession>
<dbReference type="RefSeq" id="WP_243096904.1">
    <property type="nucleotide sequence ID" value="NZ_MCIB01000023.1"/>
</dbReference>
<dbReference type="Proteomes" id="UP000284177">
    <property type="component" value="Unassembled WGS sequence"/>
</dbReference>
<proteinExistence type="predicted"/>
<evidence type="ECO:0000313" key="5">
    <source>
        <dbReference type="Proteomes" id="UP000284177"/>
    </source>
</evidence>
<comment type="caution">
    <text evidence="4">The sequence shown here is derived from an EMBL/GenBank/DDBJ whole genome shotgun (WGS) entry which is preliminary data.</text>
</comment>
<keyword evidence="5" id="KW-1185">Reference proteome</keyword>
<keyword evidence="1 4" id="KW-0808">Transferase</keyword>
<dbReference type="AlphaFoldDB" id="A0A419T144"/>
<dbReference type="Pfam" id="PF00583">
    <property type="entry name" value="Acetyltransf_1"/>
    <property type="match status" value="1"/>
</dbReference>
<dbReference type="EMBL" id="MCIB01000023">
    <property type="protein sequence ID" value="RKD31195.1"/>
    <property type="molecule type" value="Genomic_DNA"/>
</dbReference>
<dbReference type="InterPro" id="IPR000182">
    <property type="entry name" value="GNAT_dom"/>
</dbReference>
<evidence type="ECO:0000256" key="2">
    <source>
        <dbReference type="ARBA" id="ARBA00023315"/>
    </source>
</evidence>
<dbReference type="PANTHER" id="PTHR43072:SF23">
    <property type="entry name" value="UPF0039 PROTEIN C11D3.02C"/>
    <property type="match status" value="1"/>
</dbReference>
<protein>
    <submittedName>
        <fullName evidence="4">GNAT family N-acetyltransferase</fullName>
    </submittedName>
</protein>
<dbReference type="NCBIfam" id="NF040503">
    <property type="entry name" value="resist_ArsN1a"/>
    <property type="match status" value="1"/>
</dbReference>
<name>A0A419T144_9FIRM</name>
<evidence type="ECO:0000313" key="4">
    <source>
        <dbReference type="EMBL" id="RKD31195.1"/>
    </source>
</evidence>
<keyword evidence="2" id="KW-0012">Acyltransferase</keyword>